<sequence>MSEKESYHLNVTVRGELAKYLKELRELGVSMSIFLTNAIENYITIHREKMEVLKKYNRAINKKQKFMNEE</sequence>
<protein>
    <submittedName>
        <fullName evidence="1">Uncharacterized protein</fullName>
    </submittedName>
</protein>
<name>A0A0F9M4M8_9ZZZZ</name>
<organism evidence="1">
    <name type="scientific">marine sediment metagenome</name>
    <dbReference type="NCBI Taxonomy" id="412755"/>
    <lineage>
        <taxon>unclassified sequences</taxon>
        <taxon>metagenomes</taxon>
        <taxon>ecological metagenomes</taxon>
    </lineage>
</organism>
<reference evidence="1" key="1">
    <citation type="journal article" date="2015" name="Nature">
        <title>Complex archaea that bridge the gap between prokaryotes and eukaryotes.</title>
        <authorList>
            <person name="Spang A."/>
            <person name="Saw J.H."/>
            <person name="Jorgensen S.L."/>
            <person name="Zaremba-Niedzwiedzka K."/>
            <person name="Martijn J."/>
            <person name="Lind A.E."/>
            <person name="van Eijk R."/>
            <person name="Schleper C."/>
            <person name="Guy L."/>
            <person name="Ettema T.J."/>
        </authorList>
    </citation>
    <scope>NUCLEOTIDE SEQUENCE</scope>
</reference>
<evidence type="ECO:0000313" key="1">
    <source>
        <dbReference type="EMBL" id="KKN02355.1"/>
    </source>
</evidence>
<dbReference type="EMBL" id="LAZR01005158">
    <property type="protein sequence ID" value="KKN02355.1"/>
    <property type="molecule type" value="Genomic_DNA"/>
</dbReference>
<comment type="caution">
    <text evidence="1">The sequence shown here is derived from an EMBL/GenBank/DDBJ whole genome shotgun (WGS) entry which is preliminary data.</text>
</comment>
<proteinExistence type="predicted"/>
<accession>A0A0F9M4M8</accession>
<gene>
    <name evidence="1" type="ORF">LCGC14_1118480</name>
</gene>
<dbReference type="AlphaFoldDB" id="A0A0F9M4M8"/>